<dbReference type="Proteomes" id="UP001300692">
    <property type="component" value="Unassembled WGS sequence"/>
</dbReference>
<proteinExistence type="predicted"/>
<evidence type="ECO:0000313" key="2">
    <source>
        <dbReference type="EMBL" id="MCV9387139.1"/>
    </source>
</evidence>
<keyword evidence="3" id="KW-1185">Reference proteome</keyword>
<feature type="transmembrane region" description="Helical" evidence="1">
    <location>
        <begin position="136"/>
        <end position="155"/>
    </location>
</feature>
<reference evidence="2 3" key="1">
    <citation type="submission" date="2022-10" db="EMBL/GenBank/DDBJ databases">
        <title>Comparative genomics and taxonomic characterization of three novel marine species of genus Reichenbachiella exhibiting antioxidant and polysaccharide degradation activities.</title>
        <authorList>
            <person name="Muhammad N."/>
            <person name="Lee Y.-J."/>
            <person name="Ko J."/>
            <person name="Kim S.-G."/>
        </authorList>
    </citation>
    <scope>NUCLEOTIDE SEQUENCE [LARGE SCALE GENOMIC DNA]</scope>
    <source>
        <strain evidence="2 3">ABR2-5</strain>
    </source>
</reference>
<sequence length="161" mass="17643">MTKQKIFQLLPYFEKAFLAITAVGYINLLIGLNFPMILSIGLTGLAATFFLHAYKPLDLERPKDETSSLAELLGTTVIPKVLWMSASVSTVGIMFYTLDLPGYLNMLTIGGTSLLIGSIVLLLLKVSGTRYLEETALVLYRAIPIMLVVAFILLVSEQILG</sequence>
<keyword evidence="1" id="KW-0472">Membrane</keyword>
<comment type="caution">
    <text evidence="2">The sequence shown here is derived from an EMBL/GenBank/DDBJ whole genome shotgun (WGS) entry which is preliminary data.</text>
</comment>
<accession>A0ABT3CUA3</accession>
<keyword evidence="1" id="KW-0812">Transmembrane</keyword>
<name>A0ABT3CUA3_9BACT</name>
<organism evidence="2 3">
    <name type="scientific">Reichenbachiella ulvae</name>
    <dbReference type="NCBI Taxonomy" id="2980104"/>
    <lineage>
        <taxon>Bacteria</taxon>
        <taxon>Pseudomonadati</taxon>
        <taxon>Bacteroidota</taxon>
        <taxon>Cytophagia</taxon>
        <taxon>Cytophagales</taxon>
        <taxon>Reichenbachiellaceae</taxon>
        <taxon>Reichenbachiella</taxon>
    </lineage>
</organism>
<keyword evidence="1" id="KW-1133">Transmembrane helix</keyword>
<feature type="transmembrane region" description="Helical" evidence="1">
    <location>
        <begin position="36"/>
        <end position="54"/>
    </location>
</feature>
<dbReference type="RefSeq" id="WP_264137966.1">
    <property type="nucleotide sequence ID" value="NZ_JAOYOD010000001.1"/>
</dbReference>
<gene>
    <name evidence="2" type="ORF">N7U62_10725</name>
</gene>
<protein>
    <submittedName>
        <fullName evidence="2">Uncharacterized protein</fullName>
    </submittedName>
</protein>
<evidence type="ECO:0000256" key="1">
    <source>
        <dbReference type="SAM" id="Phobius"/>
    </source>
</evidence>
<feature type="transmembrane region" description="Helical" evidence="1">
    <location>
        <begin position="104"/>
        <end position="124"/>
    </location>
</feature>
<dbReference type="EMBL" id="JAOYOD010000001">
    <property type="protein sequence ID" value="MCV9387139.1"/>
    <property type="molecule type" value="Genomic_DNA"/>
</dbReference>
<evidence type="ECO:0000313" key="3">
    <source>
        <dbReference type="Proteomes" id="UP001300692"/>
    </source>
</evidence>